<accession>A0A0A7EEY9</accession>
<dbReference type="GO" id="GO:0016020">
    <property type="term" value="C:membrane"/>
    <property type="evidence" value="ECO:0007669"/>
    <property type="project" value="InterPro"/>
</dbReference>
<organism evidence="6 7">
    <name type="scientific">Pseudoalteromonas piratica</name>
    <dbReference type="NCBI Taxonomy" id="1348114"/>
    <lineage>
        <taxon>Bacteria</taxon>
        <taxon>Pseudomonadati</taxon>
        <taxon>Pseudomonadota</taxon>
        <taxon>Gammaproteobacteria</taxon>
        <taxon>Alteromonadales</taxon>
        <taxon>Pseudoalteromonadaceae</taxon>
        <taxon>Pseudoalteromonas</taxon>
    </lineage>
</organism>
<keyword evidence="7" id="KW-1185">Reference proteome</keyword>
<protein>
    <recommendedName>
        <fullName evidence="5">ABC transporter domain-containing protein</fullName>
    </recommendedName>
</protein>
<dbReference type="GO" id="GO:0140359">
    <property type="term" value="F:ABC-type transporter activity"/>
    <property type="evidence" value="ECO:0007669"/>
    <property type="project" value="InterPro"/>
</dbReference>
<evidence type="ECO:0000313" key="6">
    <source>
        <dbReference type="EMBL" id="AIY64601.1"/>
    </source>
</evidence>
<name>A0A0A7EEY9_9GAMM</name>
<keyword evidence="3" id="KW-0547">Nucleotide-binding</keyword>
<dbReference type="Gene3D" id="3.40.50.300">
    <property type="entry name" value="P-loop containing nucleotide triphosphate hydrolases"/>
    <property type="match status" value="1"/>
</dbReference>
<dbReference type="KEGG" id="pseo:OM33_05135"/>
<evidence type="ECO:0000256" key="1">
    <source>
        <dbReference type="ARBA" id="ARBA00005417"/>
    </source>
</evidence>
<dbReference type="PANTHER" id="PTHR46743:SF2">
    <property type="entry name" value="TEICHOIC ACIDS EXPORT ATP-BINDING PROTEIN TAGH"/>
    <property type="match status" value="1"/>
</dbReference>
<dbReference type="Proteomes" id="UP000030341">
    <property type="component" value="Chromosome 1"/>
</dbReference>
<dbReference type="EMBL" id="CP009888">
    <property type="protein sequence ID" value="AIY64601.1"/>
    <property type="molecule type" value="Genomic_DNA"/>
</dbReference>
<dbReference type="InterPro" id="IPR050683">
    <property type="entry name" value="Bact_Polysacc_Export_ATP-bd"/>
</dbReference>
<evidence type="ECO:0000256" key="3">
    <source>
        <dbReference type="ARBA" id="ARBA00022741"/>
    </source>
</evidence>
<dbReference type="Pfam" id="PF00005">
    <property type="entry name" value="ABC_tran"/>
    <property type="match status" value="1"/>
</dbReference>
<dbReference type="CDD" id="cd03220">
    <property type="entry name" value="ABC_KpsT_Wzt"/>
    <property type="match status" value="1"/>
</dbReference>
<dbReference type="RefSeq" id="WP_038639580.1">
    <property type="nucleotide sequence ID" value="NZ_CP009888.1"/>
</dbReference>
<evidence type="ECO:0000256" key="4">
    <source>
        <dbReference type="ARBA" id="ARBA00022840"/>
    </source>
</evidence>
<dbReference type="SMART" id="SM00382">
    <property type="entry name" value="AAA"/>
    <property type="match status" value="1"/>
</dbReference>
<dbReference type="OrthoDB" id="9778870at2"/>
<dbReference type="SUPFAM" id="SSF52540">
    <property type="entry name" value="P-loop containing nucleoside triphosphate hydrolases"/>
    <property type="match status" value="1"/>
</dbReference>
<comment type="similarity">
    <text evidence="1">Belongs to the ABC transporter superfamily.</text>
</comment>
<dbReference type="InterPro" id="IPR003439">
    <property type="entry name" value="ABC_transporter-like_ATP-bd"/>
</dbReference>
<dbReference type="PROSITE" id="PS00211">
    <property type="entry name" value="ABC_TRANSPORTER_1"/>
    <property type="match status" value="1"/>
</dbReference>
<dbReference type="InterPro" id="IPR017871">
    <property type="entry name" value="ABC_transporter-like_CS"/>
</dbReference>
<dbReference type="HOGENOM" id="CLU_000604_1_2_6"/>
<evidence type="ECO:0000256" key="2">
    <source>
        <dbReference type="ARBA" id="ARBA00022448"/>
    </source>
</evidence>
<gene>
    <name evidence="6" type="ORF">OM33_05135</name>
</gene>
<dbReference type="InterPro" id="IPR027417">
    <property type="entry name" value="P-loop_NTPase"/>
</dbReference>
<evidence type="ECO:0000259" key="5">
    <source>
        <dbReference type="PROSITE" id="PS50893"/>
    </source>
</evidence>
<keyword evidence="4" id="KW-0067">ATP-binding</keyword>
<dbReference type="PANTHER" id="PTHR46743">
    <property type="entry name" value="TEICHOIC ACIDS EXPORT ATP-BINDING PROTEIN TAGH"/>
    <property type="match status" value="1"/>
</dbReference>
<dbReference type="PROSITE" id="PS50893">
    <property type="entry name" value="ABC_TRANSPORTER_2"/>
    <property type="match status" value="1"/>
</dbReference>
<dbReference type="eggNOG" id="COG1134">
    <property type="taxonomic scope" value="Bacteria"/>
</dbReference>
<sequence length="221" mass="24733">MSELKLAIQLKNVDYLYSQRKWMRKTTYKALENVNLDIYKGETLGIEGRNGSGKSTLLKLLAGIYEPEKGSIERFGNHVSLQTLSAGFDVELSGEDNALIGAMLLGHSRKEAKVKRHEIQELSELGDKFFEPVKTYSAGMRARLGFATAITMNTDVLLIDEVLGVGDAAFRRKAERIIKQKTMSDMTVVIVSHSRATLEALSDRIITIKDCKLHKVEERAE</sequence>
<evidence type="ECO:0000313" key="7">
    <source>
        <dbReference type="Proteomes" id="UP000030341"/>
    </source>
</evidence>
<dbReference type="AlphaFoldDB" id="A0A0A7EEY9"/>
<reference evidence="6 7" key="1">
    <citation type="submission" date="2014-11" db="EMBL/GenBank/DDBJ databases">
        <title>Complete Genome Sequence of Pseudoalteromonas sp. Strain OCN003 Isolated from Kaneohe Bay, Oahu, Hawaii.</title>
        <authorList>
            <person name="Beurmann S."/>
            <person name="Videau P."/>
            <person name="Ushijima B."/>
            <person name="Smith A.M."/>
            <person name="Aeby G.S."/>
            <person name="Callahan S.M."/>
            <person name="Belcaid M."/>
        </authorList>
    </citation>
    <scope>NUCLEOTIDE SEQUENCE [LARGE SCALE GENOMIC DNA]</scope>
    <source>
        <strain evidence="6 7">OCN003</strain>
    </source>
</reference>
<proteinExistence type="inferred from homology"/>
<keyword evidence="2" id="KW-0813">Transport</keyword>
<dbReference type="InterPro" id="IPR003593">
    <property type="entry name" value="AAA+_ATPase"/>
</dbReference>
<feature type="domain" description="ABC transporter" evidence="5">
    <location>
        <begin position="8"/>
        <end position="221"/>
    </location>
</feature>
<dbReference type="STRING" id="1348114.OM33_05135"/>
<dbReference type="InterPro" id="IPR015860">
    <property type="entry name" value="ABC_transpr_TagH-like"/>
</dbReference>
<dbReference type="GO" id="GO:0016887">
    <property type="term" value="F:ATP hydrolysis activity"/>
    <property type="evidence" value="ECO:0007669"/>
    <property type="project" value="InterPro"/>
</dbReference>
<dbReference type="GO" id="GO:0005524">
    <property type="term" value="F:ATP binding"/>
    <property type="evidence" value="ECO:0007669"/>
    <property type="project" value="UniProtKB-KW"/>
</dbReference>